<dbReference type="OrthoDB" id="10611730at2759"/>
<name>A0A3M7S933_BRAPC</name>
<feature type="compositionally biased region" description="Polar residues" evidence="1">
    <location>
        <begin position="83"/>
        <end position="103"/>
    </location>
</feature>
<comment type="caution">
    <text evidence="2">The sequence shown here is derived from an EMBL/GenBank/DDBJ whole genome shotgun (WGS) entry which is preliminary data.</text>
</comment>
<organism evidence="2 3">
    <name type="scientific">Brachionus plicatilis</name>
    <name type="common">Marine rotifer</name>
    <name type="synonym">Brachionus muelleri</name>
    <dbReference type="NCBI Taxonomy" id="10195"/>
    <lineage>
        <taxon>Eukaryota</taxon>
        <taxon>Metazoa</taxon>
        <taxon>Spiralia</taxon>
        <taxon>Gnathifera</taxon>
        <taxon>Rotifera</taxon>
        <taxon>Eurotatoria</taxon>
        <taxon>Monogononta</taxon>
        <taxon>Pseudotrocha</taxon>
        <taxon>Ploima</taxon>
        <taxon>Brachionidae</taxon>
        <taxon>Brachionus</taxon>
    </lineage>
</organism>
<feature type="compositionally biased region" description="Basic residues" evidence="1">
    <location>
        <begin position="105"/>
        <end position="114"/>
    </location>
</feature>
<reference evidence="2 3" key="1">
    <citation type="journal article" date="2018" name="Sci. Rep.">
        <title>Genomic signatures of local adaptation to the degree of environmental predictability in rotifers.</title>
        <authorList>
            <person name="Franch-Gras L."/>
            <person name="Hahn C."/>
            <person name="Garcia-Roger E.M."/>
            <person name="Carmona M.J."/>
            <person name="Serra M."/>
            <person name="Gomez A."/>
        </authorList>
    </citation>
    <scope>NUCLEOTIDE SEQUENCE [LARGE SCALE GENOMIC DNA]</scope>
    <source>
        <strain evidence="2">HYR1</strain>
    </source>
</reference>
<dbReference type="EMBL" id="REGN01001830">
    <property type="protein sequence ID" value="RNA32209.1"/>
    <property type="molecule type" value="Genomic_DNA"/>
</dbReference>
<protein>
    <submittedName>
        <fullName evidence="2">Uncharacterized protein</fullName>
    </submittedName>
</protein>
<accession>A0A3M7S933</accession>
<feature type="region of interest" description="Disordered" evidence="1">
    <location>
        <begin position="129"/>
        <end position="188"/>
    </location>
</feature>
<proteinExistence type="predicted"/>
<feature type="compositionally biased region" description="Polar residues" evidence="1">
    <location>
        <begin position="234"/>
        <end position="247"/>
    </location>
</feature>
<evidence type="ECO:0000313" key="2">
    <source>
        <dbReference type="EMBL" id="RNA32209.1"/>
    </source>
</evidence>
<feature type="region of interest" description="Disordered" evidence="1">
    <location>
        <begin position="82"/>
        <end position="114"/>
    </location>
</feature>
<evidence type="ECO:0000313" key="3">
    <source>
        <dbReference type="Proteomes" id="UP000276133"/>
    </source>
</evidence>
<feature type="compositionally biased region" description="Low complexity" evidence="1">
    <location>
        <begin position="219"/>
        <end position="228"/>
    </location>
</feature>
<gene>
    <name evidence="2" type="ORF">BpHYR1_054145</name>
</gene>
<dbReference type="AlphaFoldDB" id="A0A3M7S933"/>
<dbReference type="Proteomes" id="UP000276133">
    <property type="component" value="Unassembled WGS sequence"/>
</dbReference>
<feature type="region of interest" description="Disordered" evidence="1">
    <location>
        <begin position="210"/>
        <end position="247"/>
    </location>
</feature>
<sequence>MFCIFSLHCYFCLIEYFFEFSMTNLSLIYLSNILNLKKTDNKKIFLIYLSNILKNILKFRIMFITGYLKNFFHKKENEDSDQSGHNDSFLSSEHSDQASTSTLGRKAKKKFKKQKSNLTQLKTFTSTLEISPLAEPKKESGPEMTDASSKSPSPEPKPEIKFSPIKISEETDDEAKSPPFRHPKLKQDDPFLRDLTACIQLKQQKKLNDLKPATELGSESKTSTTSKTFAKPNFNLSETPTSQTSTLKTSSHFNLSIKTPVSSKKCFLNITVDKPEAKSEEPAEKPVLKQFTPIGFKCVKKETKLNLNSLNSLSQVSTSTSPMVSKAAPVTSFTLASMVPLKPQKVFTSSSTNTENVVVQSVSTNTEMVAGVKSLDTISESVTEMVLKRSGDFEQKNEFTQTIKEVVVVKKKARFFRIDKFLDFMLQNEFNKRDMEFLRVNISHLFLFMLQLNKNIYERNELIEQNFNFREFDLKIKSFFSYKFDCRR</sequence>
<evidence type="ECO:0000256" key="1">
    <source>
        <dbReference type="SAM" id="MobiDB-lite"/>
    </source>
</evidence>
<keyword evidence="3" id="KW-1185">Reference proteome</keyword>